<evidence type="ECO:0000256" key="3">
    <source>
        <dbReference type="SAM" id="SignalP"/>
    </source>
</evidence>
<dbReference type="STRING" id="760192.Halhy_4826"/>
<accession>F4KYX2</accession>
<dbReference type="eggNOG" id="COG4886">
    <property type="taxonomic scope" value="Bacteria"/>
</dbReference>
<evidence type="ECO:0000256" key="2">
    <source>
        <dbReference type="ARBA" id="ARBA00022737"/>
    </source>
</evidence>
<feature type="signal peptide" evidence="3">
    <location>
        <begin position="1"/>
        <end position="20"/>
    </location>
</feature>
<protein>
    <submittedName>
        <fullName evidence="4">Leucine-rich repeat-containing protein</fullName>
    </submittedName>
</protein>
<dbReference type="AlphaFoldDB" id="F4KYX2"/>
<reference evidence="4 5" key="1">
    <citation type="journal article" date="2011" name="Stand. Genomic Sci.">
        <title>Complete genome sequence of Haliscomenobacter hydrossis type strain (O).</title>
        <authorList>
            <consortium name="US DOE Joint Genome Institute (JGI-PGF)"/>
            <person name="Daligault H."/>
            <person name="Lapidus A."/>
            <person name="Zeytun A."/>
            <person name="Nolan M."/>
            <person name="Lucas S."/>
            <person name="Del Rio T.G."/>
            <person name="Tice H."/>
            <person name="Cheng J.F."/>
            <person name="Tapia R."/>
            <person name="Han C."/>
            <person name="Goodwin L."/>
            <person name="Pitluck S."/>
            <person name="Liolios K."/>
            <person name="Pagani I."/>
            <person name="Ivanova N."/>
            <person name="Huntemann M."/>
            <person name="Mavromatis K."/>
            <person name="Mikhailova N."/>
            <person name="Pati A."/>
            <person name="Chen A."/>
            <person name="Palaniappan K."/>
            <person name="Land M."/>
            <person name="Hauser L."/>
            <person name="Brambilla E.M."/>
            <person name="Rohde M."/>
            <person name="Verbarg S."/>
            <person name="Goker M."/>
            <person name="Bristow J."/>
            <person name="Eisen J.A."/>
            <person name="Markowitz V."/>
            <person name="Hugenholtz P."/>
            <person name="Kyrpides N.C."/>
            <person name="Klenk H.P."/>
            <person name="Woyke T."/>
        </authorList>
    </citation>
    <scope>NUCLEOTIDE SEQUENCE [LARGE SCALE GENOMIC DNA]</scope>
    <source>
        <strain evidence="5">ATCC 27775 / DSM 1100 / LMG 10767 / O</strain>
    </source>
</reference>
<keyword evidence="5" id="KW-1185">Reference proteome</keyword>
<keyword evidence="3" id="KW-0732">Signal</keyword>
<evidence type="ECO:0000313" key="5">
    <source>
        <dbReference type="Proteomes" id="UP000008461"/>
    </source>
</evidence>
<organism evidence="4 5">
    <name type="scientific">Haliscomenobacter hydrossis (strain ATCC 27775 / DSM 1100 / LMG 10767 / O)</name>
    <dbReference type="NCBI Taxonomy" id="760192"/>
    <lineage>
        <taxon>Bacteria</taxon>
        <taxon>Pseudomonadati</taxon>
        <taxon>Bacteroidota</taxon>
        <taxon>Saprospiria</taxon>
        <taxon>Saprospirales</taxon>
        <taxon>Haliscomenobacteraceae</taxon>
        <taxon>Haliscomenobacter</taxon>
    </lineage>
</organism>
<dbReference type="Gene3D" id="3.80.10.10">
    <property type="entry name" value="Ribonuclease Inhibitor"/>
    <property type="match status" value="1"/>
</dbReference>
<evidence type="ECO:0000256" key="1">
    <source>
        <dbReference type="ARBA" id="ARBA00022614"/>
    </source>
</evidence>
<evidence type="ECO:0000313" key="4">
    <source>
        <dbReference type="EMBL" id="AEE52659.1"/>
    </source>
</evidence>
<dbReference type="PANTHER" id="PTHR48051:SF1">
    <property type="entry name" value="RAS SUPPRESSOR PROTEIN 1"/>
    <property type="match status" value="1"/>
</dbReference>
<proteinExistence type="predicted"/>
<dbReference type="Pfam" id="PF00560">
    <property type="entry name" value="LRR_1"/>
    <property type="match status" value="2"/>
</dbReference>
<feature type="chain" id="PRO_5003312306" evidence="3">
    <location>
        <begin position="21"/>
        <end position="377"/>
    </location>
</feature>
<dbReference type="PROSITE" id="PS51257">
    <property type="entry name" value="PROKAR_LIPOPROTEIN"/>
    <property type="match status" value="1"/>
</dbReference>
<dbReference type="KEGG" id="hhy:Halhy_4826"/>
<sequence>MKFSFYFFIALLLLGCQAPAQIKWPPFSGGKVSLITGVEAEQRFKISERLGTMDLHGKPGKVKVAVIEGENIVMPNLLDEEWGRLVHMIVINGNLKVDSAITLTKSQPDLLVLGNLETKIFMVGNAHQRITGDALIQYALLGGGNDGSVKIEGKTAVPYVISMDHDIGLNAPYAQWFDWNEGTMNLLLREIYNPVREQWNFDYLVQRIREGKPIRRKASRDTTFQGILTEWLDLWGRDSTVLNFESFKDFLESENIILSFDYMDGFDLPAEIFELEKLEELNCMHVELNALPAEIQKCTRLKKLNLTFCKLESIPEEIGQLVNLEELWLSGNQLKELPASLYTLGKLITLVLDKDSFSPEQQKEIKKRLPKTAVLFY</sequence>
<gene>
    <name evidence="4" type="ordered locus">Halhy_4826</name>
</gene>
<dbReference type="PANTHER" id="PTHR48051">
    <property type="match status" value="1"/>
</dbReference>
<dbReference type="PROSITE" id="PS51450">
    <property type="entry name" value="LRR"/>
    <property type="match status" value="1"/>
</dbReference>
<dbReference type="SMART" id="SM00369">
    <property type="entry name" value="LRR_TYP"/>
    <property type="match status" value="2"/>
</dbReference>
<name>F4KYX2_HALH1</name>
<reference key="2">
    <citation type="submission" date="2011-04" db="EMBL/GenBank/DDBJ databases">
        <title>Complete sequence of chromosome of Haliscomenobacter hydrossis DSM 1100.</title>
        <authorList>
            <consortium name="US DOE Joint Genome Institute (JGI-PGF)"/>
            <person name="Lucas S."/>
            <person name="Han J."/>
            <person name="Lapidus A."/>
            <person name="Bruce D."/>
            <person name="Goodwin L."/>
            <person name="Pitluck S."/>
            <person name="Peters L."/>
            <person name="Kyrpides N."/>
            <person name="Mavromatis K."/>
            <person name="Ivanova N."/>
            <person name="Ovchinnikova G."/>
            <person name="Pagani I."/>
            <person name="Daligault H."/>
            <person name="Detter J.C."/>
            <person name="Han C."/>
            <person name="Land M."/>
            <person name="Hauser L."/>
            <person name="Markowitz V."/>
            <person name="Cheng J.-F."/>
            <person name="Hugenholtz P."/>
            <person name="Woyke T."/>
            <person name="Wu D."/>
            <person name="Verbarg S."/>
            <person name="Frueling A."/>
            <person name="Brambilla E."/>
            <person name="Klenk H.-P."/>
            <person name="Eisen J.A."/>
        </authorList>
    </citation>
    <scope>NUCLEOTIDE SEQUENCE</scope>
    <source>
        <strain>DSM 1100</strain>
    </source>
</reference>
<dbReference type="HOGENOM" id="CLU_733117_0_0_10"/>
<dbReference type="OrthoDB" id="620967at2"/>
<dbReference type="GO" id="GO:0005737">
    <property type="term" value="C:cytoplasm"/>
    <property type="evidence" value="ECO:0007669"/>
    <property type="project" value="TreeGrafter"/>
</dbReference>
<dbReference type="InterPro" id="IPR032675">
    <property type="entry name" value="LRR_dom_sf"/>
</dbReference>
<dbReference type="EMBL" id="CP002691">
    <property type="protein sequence ID" value="AEE52659.1"/>
    <property type="molecule type" value="Genomic_DNA"/>
</dbReference>
<keyword evidence="1" id="KW-0433">Leucine-rich repeat</keyword>
<dbReference type="InterPro" id="IPR003591">
    <property type="entry name" value="Leu-rich_rpt_typical-subtyp"/>
</dbReference>
<dbReference type="RefSeq" id="WP_013767196.1">
    <property type="nucleotide sequence ID" value="NC_015510.1"/>
</dbReference>
<dbReference type="InterPro" id="IPR001611">
    <property type="entry name" value="Leu-rich_rpt"/>
</dbReference>
<dbReference type="Proteomes" id="UP000008461">
    <property type="component" value="Chromosome"/>
</dbReference>
<dbReference type="InterPro" id="IPR050216">
    <property type="entry name" value="LRR_domain-containing"/>
</dbReference>
<keyword evidence="2" id="KW-0677">Repeat</keyword>
<dbReference type="SUPFAM" id="SSF52058">
    <property type="entry name" value="L domain-like"/>
    <property type="match status" value="1"/>
</dbReference>